<feature type="transmembrane region" description="Helical" evidence="1">
    <location>
        <begin position="139"/>
        <end position="159"/>
    </location>
</feature>
<keyword evidence="1" id="KW-1133">Transmembrane helix</keyword>
<keyword evidence="1" id="KW-0472">Membrane</keyword>
<dbReference type="Proteomes" id="UP000689195">
    <property type="component" value="Unassembled WGS sequence"/>
</dbReference>
<gene>
    <name evidence="2" type="ORF">PPENT_87.1.T1050174</name>
</gene>
<keyword evidence="3" id="KW-1185">Reference proteome</keyword>
<evidence type="ECO:0000256" key="1">
    <source>
        <dbReference type="SAM" id="Phobius"/>
    </source>
</evidence>
<dbReference type="AlphaFoldDB" id="A0A8S1X631"/>
<sequence length="183" mass="22166">MKMDNNQKFEKKQKIIALYQDIHNKADIQMEIKKDNGRLIQIYIKFRLLYIEEKETIMIEDQSLDNGLKFMINFGSQILIQRKIKSGRWNALFTAHLQNRNGIKFKKWIDLYENNLNNPFMLVYIKMESKYENKNRQNICLLLNQKYIYIQLIIIYILFEVTNLNNQGYIDRISIKINLRISY</sequence>
<protein>
    <recommendedName>
        <fullName evidence="4">Transmembrane protein</fullName>
    </recommendedName>
</protein>
<proteinExistence type="predicted"/>
<keyword evidence="1" id="KW-0812">Transmembrane</keyword>
<comment type="caution">
    <text evidence="2">The sequence shown here is derived from an EMBL/GenBank/DDBJ whole genome shotgun (WGS) entry which is preliminary data.</text>
</comment>
<dbReference type="EMBL" id="CAJJDO010000105">
    <property type="protein sequence ID" value="CAD8194016.1"/>
    <property type="molecule type" value="Genomic_DNA"/>
</dbReference>
<reference evidence="2" key="1">
    <citation type="submission" date="2021-01" db="EMBL/GenBank/DDBJ databases">
        <authorList>
            <consortium name="Genoscope - CEA"/>
            <person name="William W."/>
        </authorList>
    </citation>
    <scope>NUCLEOTIDE SEQUENCE</scope>
</reference>
<evidence type="ECO:0008006" key="4">
    <source>
        <dbReference type="Google" id="ProtNLM"/>
    </source>
</evidence>
<accession>A0A8S1X631</accession>
<organism evidence="2 3">
    <name type="scientific">Paramecium pentaurelia</name>
    <dbReference type="NCBI Taxonomy" id="43138"/>
    <lineage>
        <taxon>Eukaryota</taxon>
        <taxon>Sar</taxon>
        <taxon>Alveolata</taxon>
        <taxon>Ciliophora</taxon>
        <taxon>Intramacronucleata</taxon>
        <taxon>Oligohymenophorea</taxon>
        <taxon>Peniculida</taxon>
        <taxon>Parameciidae</taxon>
        <taxon>Paramecium</taxon>
    </lineage>
</organism>
<name>A0A8S1X631_9CILI</name>
<evidence type="ECO:0000313" key="2">
    <source>
        <dbReference type="EMBL" id="CAD8194016.1"/>
    </source>
</evidence>
<evidence type="ECO:0000313" key="3">
    <source>
        <dbReference type="Proteomes" id="UP000689195"/>
    </source>
</evidence>